<dbReference type="GO" id="GO:0043625">
    <property type="term" value="C:delta DNA polymerase complex"/>
    <property type="evidence" value="ECO:0007669"/>
    <property type="project" value="TreeGrafter"/>
</dbReference>
<dbReference type="GO" id="GO:0003887">
    <property type="term" value="F:DNA-directed DNA polymerase activity"/>
    <property type="evidence" value="ECO:0007669"/>
    <property type="project" value="TreeGrafter"/>
</dbReference>
<dbReference type="PANTHER" id="PTHR14303">
    <property type="entry name" value="DNA POLYMERASE DELTA SUBUNIT 4"/>
    <property type="match status" value="1"/>
</dbReference>
<dbReference type="PANTHER" id="PTHR14303:SF0">
    <property type="entry name" value="DNA POLYMERASE DELTA SUBUNIT 4"/>
    <property type="match status" value="1"/>
</dbReference>
<organism evidence="2 3">
    <name type="scientific">Carex littledalei</name>
    <dbReference type="NCBI Taxonomy" id="544730"/>
    <lineage>
        <taxon>Eukaryota</taxon>
        <taxon>Viridiplantae</taxon>
        <taxon>Streptophyta</taxon>
        <taxon>Embryophyta</taxon>
        <taxon>Tracheophyta</taxon>
        <taxon>Spermatophyta</taxon>
        <taxon>Magnoliopsida</taxon>
        <taxon>Liliopsida</taxon>
        <taxon>Poales</taxon>
        <taxon>Cyperaceae</taxon>
        <taxon>Cyperoideae</taxon>
        <taxon>Cariceae</taxon>
        <taxon>Carex</taxon>
        <taxon>Carex subgen. Euthyceras</taxon>
    </lineage>
</organism>
<sequence length="119" mass="13035">MSSGDIKGFYRQKKKGGVAKPSTTSSSKKSNSAQTPALVSRTGVIDLKDEYGEEEEVLRQFDMDMKYGPCIGVDRLDRWERAAAMGLHPPPHVRDLLAAPAVVSVTAGTKLRCLWEGRV</sequence>
<evidence type="ECO:0000313" key="3">
    <source>
        <dbReference type="Proteomes" id="UP000623129"/>
    </source>
</evidence>
<dbReference type="EMBL" id="SWLB01000020">
    <property type="protein sequence ID" value="KAF3325293.1"/>
    <property type="molecule type" value="Genomic_DNA"/>
</dbReference>
<dbReference type="GO" id="GO:0000731">
    <property type="term" value="P:DNA synthesis involved in DNA repair"/>
    <property type="evidence" value="ECO:0007669"/>
    <property type="project" value="InterPro"/>
</dbReference>
<feature type="compositionally biased region" description="Low complexity" evidence="1">
    <location>
        <begin position="22"/>
        <end position="32"/>
    </location>
</feature>
<dbReference type="Pfam" id="PF04081">
    <property type="entry name" value="DNA_pol_delta_4"/>
    <property type="match status" value="1"/>
</dbReference>
<evidence type="ECO:0000256" key="1">
    <source>
        <dbReference type="SAM" id="MobiDB-lite"/>
    </source>
</evidence>
<protein>
    <submittedName>
        <fullName evidence="2">Delta DNA polymerase isoform 1</fullName>
    </submittedName>
</protein>
<name>A0A833QLC6_9POAL</name>
<dbReference type="Proteomes" id="UP000623129">
    <property type="component" value="Unassembled WGS sequence"/>
</dbReference>
<dbReference type="AlphaFoldDB" id="A0A833QLC6"/>
<proteinExistence type="predicted"/>
<dbReference type="OrthoDB" id="337486at2759"/>
<keyword evidence="3" id="KW-1185">Reference proteome</keyword>
<dbReference type="GO" id="GO:0006261">
    <property type="term" value="P:DNA-templated DNA replication"/>
    <property type="evidence" value="ECO:0007669"/>
    <property type="project" value="TreeGrafter"/>
</dbReference>
<reference evidence="2" key="1">
    <citation type="submission" date="2020-01" db="EMBL/GenBank/DDBJ databases">
        <title>Genome sequence of Kobresia littledalei, the first chromosome-level genome in the family Cyperaceae.</title>
        <authorList>
            <person name="Qu G."/>
        </authorList>
    </citation>
    <scope>NUCLEOTIDE SEQUENCE</scope>
    <source>
        <strain evidence="2">C.B.Clarke</strain>
        <tissue evidence="2">Leaf</tissue>
    </source>
</reference>
<evidence type="ECO:0000313" key="2">
    <source>
        <dbReference type="EMBL" id="KAF3325293.1"/>
    </source>
</evidence>
<dbReference type="InterPro" id="IPR007218">
    <property type="entry name" value="DNA_pol_delta_4"/>
</dbReference>
<gene>
    <name evidence="2" type="ORF">FCM35_KLT10364</name>
</gene>
<feature type="region of interest" description="Disordered" evidence="1">
    <location>
        <begin position="1"/>
        <end position="37"/>
    </location>
</feature>
<comment type="caution">
    <text evidence="2">The sequence shown here is derived from an EMBL/GenBank/DDBJ whole genome shotgun (WGS) entry which is preliminary data.</text>
</comment>
<accession>A0A833QLC6</accession>